<dbReference type="PANTHER" id="PTHR14374:SF0">
    <property type="entry name" value="TRAFFICKING PROTEIN PARTICLE COMPLEX SUBUNIT 11"/>
    <property type="match status" value="1"/>
</dbReference>
<dbReference type="Pfam" id="PF11817">
    <property type="entry name" value="Foie-gras_1"/>
    <property type="match status" value="1"/>
</dbReference>
<protein>
    <recommendedName>
        <fullName evidence="1">Trafficking protein particle complex subunit 11 domain-containing protein</fullName>
    </recommendedName>
</protein>
<dbReference type="OrthoDB" id="6278596at2759"/>
<dbReference type="PANTHER" id="PTHR14374">
    <property type="entry name" value="FOIE GRAS"/>
    <property type="match status" value="1"/>
</dbReference>
<accession>A0A9P0ZPH8</accession>
<dbReference type="InterPro" id="IPR021773">
    <property type="entry name" value="TPC11"/>
</dbReference>
<name>A0A9P0ZPH8_CUSEU</name>
<dbReference type="AlphaFoldDB" id="A0A9P0ZPH8"/>
<reference evidence="2" key="1">
    <citation type="submission" date="2022-07" db="EMBL/GenBank/DDBJ databases">
        <authorList>
            <person name="Macas J."/>
            <person name="Novak P."/>
            <person name="Neumann P."/>
        </authorList>
    </citation>
    <scope>NUCLEOTIDE SEQUENCE</scope>
</reference>
<feature type="domain" description="Trafficking protein particle complex subunit 11" evidence="1">
    <location>
        <begin position="256"/>
        <end position="524"/>
    </location>
</feature>
<dbReference type="EMBL" id="CAMAPE010000048">
    <property type="protein sequence ID" value="CAH9105991.1"/>
    <property type="molecule type" value="Genomic_DNA"/>
</dbReference>
<proteinExistence type="predicted"/>
<evidence type="ECO:0000313" key="2">
    <source>
        <dbReference type="EMBL" id="CAH9105991.1"/>
    </source>
</evidence>
<keyword evidence="3" id="KW-1185">Reference proteome</keyword>
<dbReference type="Proteomes" id="UP001152484">
    <property type="component" value="Unassembled WGS sequence"/>
</dbReference>
<sequence>MEEYPDELRTPPIALVTLVGCPDLHSSITAHLHAEQPPINALALPDFSKISILSKHPKDNSAPAHTVGGILKRDWLSKHRTRVPAVVAAIFNSDHISGDPAQWLQVCTDLENLKAVIRGRNRKLVVVVVVSHSKSKDELSEDRMISLRKRADLDSKHVIMFVPDEPSELHQSLNRLTSAFAELVNGYYKDEGRRIKTRLEKKNFTSTELNIRYCFKVAVYAEFRRDWGEALRMYEDAYHVLREMVATSTRLPPIQRLVEIKSVAEQLSFKISTLLLHGGKFLEAITWFRLHTASYRRLVGAPEVTFLHWEWLSRQFLVFAELLETSSATNQNTSSVVSSNADTPTEWEFHSAYYFQLSAQYLKEKSVALELALSMSEHSDEIDSSAESVMASTYTGQFGRLLEHGETLAMQLLTDEEYVRYVLSEGKRFQDSYEIIALLKKSSQAYNNSKALRMAAYCEHQIAREHISMGQFSNAKEILDNVTNLYRQEGWVTLLWDALCYLRECSRRCGTVKDFVEYSLEMAALPISSLPQRETIHKEVFAVVRGEESGSEENGLRVYADKPLYLEIDLVSPLRAVLLASVAFHEQIIKPGAPTMVTLSLLSQLPLNVEIDQLEIQFNQSECNFIIVNGQRSHLAAISCVQPGRRVETAPTLELITNKWVRLTYEIKSELSGKLECIYVIARMGLHFAISCRAESPASMNDLPLWKYEDRVETTPTKDPSLAFSGQKAVQVEEPDPRVDLSLASSGPAFVGERFVVPVIINCKGHAVHSGELKINLVDTRGGGLLSPREAESFSVDNLHVELVGLSGQADQSEDHSENTQKIQPSFGWVSVPFLNEGDSWSCELDIRWNRPKPIMLYVSLGYYPLGTEKSTQKVNVHKSLQIEGKTGIMMSHQFMLPFRRDPLLLSKIKPSASEGQTLPTLPSKETSFLIVTAKNSTEVPLLLVSMSTEANDGDVIMGPTRLVAGEEFKKVFPVTPDETLTVLKMGTVWLRWRRDSESHSSDEVLTKHSLPDVRVESPPLVLSLDVPPHAILGNAFSCSVRFSNRTPLLQEIKYSLADSQSFVLSGSHNDTIYVLPKSEHLLNYKVVPLASGFQQLPRITVTSVRYLAEFQPSVAAATVFVFPSKPRFKSKNYAVETIEGSSVGAEQIIS</sequence>
<evidence type="ECO:0000313" key="3">
    <source>
        <dbReference type="Proteomes" id="UP001152484"/>
    </source>
</evidence>
<comment type="caution">
    <text evidence="2">The sequence shown here is derived from an EMBL/GenBank/DDBJ whole genome shotgun (WGS) entry which is preliminary data.</text>
</comment>
<evidence type="ECO:0000259" key="1">
    <source>
        <dbReference type="Pfam" id="PF11817"/>
    </source>
</evidence>
<gene>
    <name evidence="2" type="ORF">CEURO_LOCUS17143</name>
</gene>
<organism evidence="2 3">
    <name type="scientific">Cuscuta europaea</name>
    <name type="common">European dodder</name>
    <dbReference type="NCBI Taxonomy" id="41803"/>
    <lineage>
        <taxon>Eukaryota</taxon>
        <taxon>Viridiplantae</taxon>
        <taxon>Streptophyta</taxon>
        <taxon>Embryophyta</taxon>
        <taxon>Tracheophyta</taxon>
        <taxon>Spermatophyta</taxon>
        <taxon>Magnoliopsida</taxon>
        <taxon>eudicotyledons</taxon>
        <taxon>Gunneridae</taxon>
        <taxon>Pentapetalae</taxon>
        <taxon>asterids</taxon>
        <taxon>lamiids</taxon>
        <taxon>Solanales</taxon>
        <taxon>Convolvulaceae</taxon>
        <taxon>Cuscuteae</taxon>
        <taxon>Cuscuta</taxon>
        <taxon>Cuscuta subgen. Cuscuta</taxon>
    </lineage>
</organism>